<feature type="binding site" evidence="1">
    <location>
        <position position="556"/>
    </location>
    <ligand>
        <name>ATP</name>
        <dbReference type="ChEBI" id="CHEBI:30616"/>
    </ligand>
</feature>
<evidence type="ECO:0000256" key="2">
    <source>
        <dbReference type="SAM" id="MobiDB-lite"/>
    </source>
</evidence>
<feature type="region of interest" description="Disordered" evidence="2">
    <location>
        <begin position="20"/>
        <end position="40"/>
    </location>
</feature>
<gene>
    <name evidence="4" type="ORF">Tco_0940532</name>
</gene>
<dbReference type="InterPro" id="IPR020635">
    <property type="entry name" value="Tyr_kinase_cat_dom"/>
</dbReference>
<protein>
    <submittedName>
        <fullName evidence="4">Ribonuclease H-like domain-containing protein</fullName>
    </submittedName>
</protein>
<dbReference type="Proteomes" id="UP001151760">
    <property type="component" value="Unassembled WGS sequence"/>
</dbReference>
<feature type="compositionally biased region" description="Basic and acidic residues" evidence="2">
    <location>
        <begin position="20"/>
        <end position="30"/>
    </location>
</feature>
<dbReference type="InterPro" id="IPR011009">
    <property type="entry name" value="Kinase-like_dom_sf"/>
</dbReference>
<dbReference type="Pfam" id="PF07727">
    <property type="entry name" value="RVT_2"/>
    <property type="match status" value="1"/>
</dbReference>
<dbReference type="InterPro" id="IPR043502">
    <property type="entry name" value="DNA/RNA_pol_sf"/>
</dbReference>
<dbReference type="PROSITE" id="PS00107">
    <property type="entry name" value="PROTEIN_KINASE_ATP"/>
    <property type="match status" value="1"/>
</dbReference>
<dbReference type="Pfam" id="PF07714">
    <property type="entry name" value="PK_Tyr_Ser-Thr"/>
    <property type="match status" value="1"/>
</dbReference>
<evidence type="ECO:0000313" key="4">
    <source>
        <dbReference type="EMBL" id="GJT40667.1"/>
    </source>
</evidence>
<evidence type="ECO:0000259" key="3">
    <source>
        <dbReference type="SMART" id="SM00219"/>
    </source>
</evidence>
<evidence type="ECO:0000313" key="5">
    <source>
        <dbReference type="Proteomes" id="UP001151760"/>
    </source>
</evidence>
<dbReference type="Gene3D" id="3.30.200.20">
    <property type="entry name" value="Phosphorylase Kinase, domain 1"/>
    <property type="match status" value="1"/>
</dbReference>
<reference evidence="4" key="1">
    <citation type="journal article" date="2022" name="Int. J. Mol. Sci.">
        <title>Draft Genome of Tanacetum Coccineum: Genomic Comparison of Closely Related Tanacetum-Family Plants.</title>
        <authorList>
            <person name="Yamashiro T."/>
            <person name="Shiraishi A."/>
            <person name="Nakayama K."/>
            <person name="Satake H."/>
        </authorList>
    </citation>
    <scope>NUCLEOTIDE SEQUENCE</scope>
</reference>
<feature type="compositionally biased region" description="Low complexity" evidence="2">
    <location>
        <begin position="31"/>
        <end position="40"/>
    </location>
</feature>
<reference evidence="4" key="2">
    <citation type="submission" date="2022-01" db="EMBL/GenBank/DDBJ databases">
        <authorList>
            <person name="Yamashiro T."/>
            <person name="Shiraishi A."/>
            <person name="Satake H."/>
            <person name="Nakayama K."/>
        </authorList>
    </citation>
    <scope>NUCLEOTIDE SEQUENCE</scope>
</reference>
<accession>A0ABQ5DQL1</accession>
<dbReference type="SUPFAM" id="SSF56112">
    <property type="entry name" value="Protein kinase-like (PK-like)"/>
    <property type="match status" value="1"/>
</dbReference>
<dbReference type="SMART" id="SM00219">
    <property type="entry name" value="TyrKc"/>
    <property type="match status" value="1"/>
</dbReference>
<dbReference type="EMBL" id="BQNB010015495">
    <property type="protein sequence ID" value="GJT40667.1"/>
    <property type="molecule type" value="Genomic_DNA"/>
</dbReference>
<dbReference type="InterPro" id="IPR013103">
    <property type="entry name" value="RVT_2"/>
</dbReference>
<dbReference type="CDD" id="cd09272">
    <property type="entry name" value="RNase_HI_RT_Ty1"/>
    <property type="match status" value="1"/>
</dbReference>
<dbReference type="SUPFAM" id="SSF56672">
    <property type="entry name" value="DNA/RNA polymerases"/>
    <property type="match status" value="1"/>
</dbReference>
<feature type="compositionally biased region" description="Basic and acidic residues" evidence="2">
    <location>
        <begin position="733"/>
        <end position="742"/>
    </location>
</feature>
<keyword evidence="1" id="KW-0067">ATP-binding</keyword>
<name>A0ABQ5DQL1_9ASTR</name>
<feature type="region of interest" description="Disordered" evidence="2">
    <location>
        <begin position="684"/>
        <end position="742"/>
    </location>
</feature>
<feature type="compositionally biased region" description="Gly residues" evidence="2">
    <location>
        <begin position="702"/>
        <end position="711"/>
    </location>
</feature>
<dbReference type="PANTHER" id="PTHR11439">
    <property type="entry name" value="GAG-POL-RELATED RETROTRANSPOSON"/>
    <property type="match status" value="1"/>
</dbReference>
<keyword evidence="5" id="KW-1185">Reference proteome</keyword>
<feature type="domain" description="Tyrosine-protein kinase catalytic" evidence="3">
    <location>
        <begin position="518"/>
        <end position="681"/>
    </location>
</feature>
<comment type="caution">
    <text evidence="4">The sequence shown here is derived from an EMBL/GenBank/DDBJ whole genome shotgun (WGS) entry which is preliminary data.</text>
</comment>
<evidence type="ECO:0000256" key="1">
    <source>
        <dbReference type="PROSITE-ProRule" id="PRU10141"/>
    </source>
</evidence>
<organism evidence="4 5">
    <name type="scientific">Tanacetum coccineum</name>
    <dbReference type="NCBI Taxonomy" id="301880"/>
    <lineage>
        <taxon>Eukaryota</taxon>
        <taxon>Viridiplantae</taxon>
        <taxon>Streptophyta</taxon>
        <taxon>Embryophyta</taxon>
        <taxon>Tracheophyta</taxon>
        <taxon>Spermatophyta</taxon>
        <taxon>Magnoliopsida</taxon>
        <taxon>eudicotyledons</taxon>
        <taxon>Gunneridae</taxon>
        <taxon>Pentapetalae</taxon>
        <taxon>asterids</taxon>
        <taxon>campanulids</taxon>
        <taxon>Asterales</taxon>
        <taxon>Asteraceae</taxon>
        <taxon>Asteroideae</taxon>
        <taxon>Anthemideae</taxon>
        <taxon>Anthemidinae</taxon>
        <taxon>Tanacetum</taxon>
    </lineage>
</organism>
<dbReference type="InterPro" id="IPR001245">
    <property type="entry name" value="Ser-Thr/Tyr_kinase_cat_dom"/>
</dbReference>
<proteinExistence type="predicted"/>
<keyword evidence="1" id="KW-0547">Nucleotide-binding</keyword>
<dbReference type="InterPro" id="IPR017441">
    <property type="entry name" value="Protein_kinase_ATP_BS"/>
</dbReference>
<dbReference type="PANTHER" id="PTHR11439:SF489">
    <property type="entry name" value="RNA-DIRECTED DNA POLYMERASE"/>
    <property type="match status" value="1"/>
</dbReference>
<sequence length="893" mass="98633">MFPGGIPLKMWTEIPNDDERVANDLNKGKSDSSSSSESGSNINTADFLFDSGNNADNKMNALLRNGTWELVDLPEGRKTIGSKWIYKIKFKSSGEIERYKARLVAQGFGQKEGIDYEETFSPVVKMVTDRCLLNIVVSQSWPIFQLDVNKDFLYGDLDEIVYMRPPEGYFPLGNKVCKLKKSLYGLKQAPRQWNAKLTSTLTKNSFSQSKFDYSLFTKTDNGVFLALLVYVDDIIITGNNVAEIENFKIFIKSKFMIKDLGKLKYFLGIKVVDTDKGICLNQRKYVLDLLSEYGMHACKLVDTSLLSKLVISNEATDNDPVLENISDYQKLMGKLIYLTNTRPDILYVVHCLSQFMHSPLKSHLKTAFKILRYLKGCPGLGIHFVKTSGYCVFLNKSLISWKSKKQNTLSKSSIEAEYRALASVTSEIAANPIFHKRTKHLEIDLHFVREKILKGVVKTVKVDSANQIPDIFTKGLGKVTSASIPPSLRSPRTQTKILQSKNLKPFSFNVLKMATQNFLPDSVLGEGGFGSVFKGWIDEQSLTAAKPGTGTVIAVKRSKKEVSSAFPPESALTCTKTVQAKINDLGLLDHLNLVKLIGYILEDDHMMLVYEFMPRGKLENHLCRRMPSRRDNGVSTKGNNNSQQVKDVIEVGSNQPNNAQGLSEVVGGIWSVRPGWVRSCLEERGNVGGGGNGERESPGIGLESGRGGGAGERSVSRGAGEAREGDEETGGGRPKEGNKGEKGMRVALGVDLGSAGELGYFPMWWGGDTFEVEEFRGGLEVVLEEAPGGGSKIYEYNDRRWGDHGNDGGIGGNCCHVTWYFVVDFVIGLRRFCGAGVGCEVRGVDDEGVGRAGCGCVYRGEEGEGRRLSSSLIWVIMIMFLCAWVDSGKIIRE</sequence>